<dbReference type="InterPro" id="IPR010610">
    <property type="entry name" value="EryCIII-like_C"/>
</dbReference>
<feature type="domain" description="Erythromycin biosynthesis protein CIII-like N-terminal" evidence="6">
    <location>
        <begin position="22"/>
        <end position="252"/>
    </location>
</feature>
<accession>A0A840PIY1</accession>
<evidence type="ECO:0000256" key="3">
    <source>
        <dbReference type="ARBA" id="ARBA00022679"/>
    </source>
</evidence>
<protein>
    <submittedName>
        <fullName evidence="7">Glycosyltransferase (Activator-dependent family)</fullName>
    </submittedName>
</protein>
<comment type="similarity">
    <text evidence="1">Belongs to the glycosyltransferase 28 family.</text>
</comment>
<keyword evidence="3 7" id="KW-0808">Transferase</keyword>
<dbReference type="NCBIfam" id="TIGR04516">
    <property type="entry name" value="glycosyl_450act"/>
    <property type="match status" value="1"/>
</dbReference>
<dbReference type="PANTHER" id="PTHR48050:SF13">
    <property type="entry name" value="STEROL 3-BETA-GLUCOSYLTRANSFERASE UGT80A2"/>
    <property type="match status" value="1"/>
</dbReference>
<evidence type="ECO:0000256" key="2">
    <source>
        <dbReference type="ARBA" id="ARBA00022676"/>
    </source>
</evidence>
<proteinExistence type="inferred from homology"/>
<keyword evidence="4" id="KW-0045">Antibiotic biosynthesis</keyword>
<gene>
    <name evidence="7" type="ORF">HNP84_007262</name>
</gene>
<dbReference type="PANTHER" id="PTHR48050">
    <property type="entry name" value="STEROL 3-BETA-GLUCOSYLTRANSFERASE"/>
    <property type="match status" value="1"/>
</dbReference>
<keyword evidence="2" id="KW-0328">Glycosyltransferase</keyword>
<dbReference type="Gene3D" id="3.40.50.2000">
    <property type="entry name" value="Glycogen Phosphorylase B"/>
    <property type="match status" value="2"/>
</dbReference>
<evidence type="ECO:0000259" key="5">
    <source>
        <dbReference type="Pfam" id="PF06722"/>
    </source>
</evidence>
<evidence type="ECO:0000313" key="8">
    <source>
        <dbReference type="Proteomes" id="UP000578449"/>
    </source>
</evidence>
<dbReference type="RefSeq" id="WP_185054415.1">
    <property type="nucleotide sequence ID" value="NZ_BAABIX010000045.1"/>
</dbReference>
<dbReference type="Pfam" id="PF06722">
    <property type="entry name" value="EryCIII-like_C"/>
    <property type="match status" value="1"/>
</dbReference>
<dbReference type="FunFam" id="3.40.50.2000:FF:000072">
    <property type="entry name" value="Glycosyl transferase"/>
    <property type="match status" value="1"/>
</dbReference>
<dbReference type="Proteomes" id="UP000578449">
    <property type="component" value="Unassembled WGS sequence"/>
</dbReference>
<dbReference type="InterPro" id="IPR030953">
    <property type="entry name" value="Glycosyl_450act"/>
</dbReference>
<dbReference type="InterPro" id="IPR002213">
    <property type="entry name" value="UDP_glucos_trans"/>
</dbReference>
<dbReference type="InterPro" id="IPR050426">
    <property type="entry name" value="Glycosyltransferase_28"/>
</dbReference>
<dbReference type="Pfam" id="PF21036">
    <property type="entry name" value="EryCIII-like_N"/>
    <property type="match status" value="1"/>
</dbReference>
<dbReference type="InterPro" id="IPR048284">
    <property type="entry name" value="EryCIII-like_N"/>
</dbReference>
<sequence length="419" mass="45565">MRVLFLALPARTHLYSMVPLAWSLHAAGHQVCVASAPDLTAEITRTGLTPVAIGETADIDAKARRRTRSEVTNAWTAMAESRPEMLTWDFVLPVLAYSARVMQELNTPRAIDDLVAFAREWRPDLVVWDPLTMAGPIAARVTGAAHARMLWGMDLLGRMRRIFLDIAAHPLSEFTEDPLGEWLRRALKAYDRDFDEEVVAGQWTIDPWPSWLGFPLGLRRVAARYVPYNGPVPIPRWVLRPPERPRVCLTLGLSQREVEGEHEGALPAMLEALGGLDVEVVATLNAAQLAAVPALPGNVRPVDFVPLSTLLPACSLIIHHGGSGTFGNALVAGVPQFVVPDGTWDSTLIGARLAERGAGLSAGPDERTPEALREQVRRMIDDPSFRANAALARDEALAAPSLASVAAELETLTSAHRTG</sequence>
<dbReference type="GO" id="GO:0017000">
    <property type="term" value="P:antibiotic biosynthetic process"/>
    <property type="evidence" value="ECO:0007669"/>
    <property type="project" value="UniProtKB-KW"/>
</dbReference>
<evidence type="ECO:0000256" key="4">
    <source>
        <dbReference type="ARBA" id="ARBA00023194"/>
    </source>
</evidence>
<dbReference type="AlphaFoldDB" id="A0A840PIY1"/>
<feature type="domain" description="Erythromycin biosynthesis protein CIII-like C-terminal" evidence="5">
    <location>
        <begin position="269"/>
        <end position="412"/>
    </location>
</feature>
<organism evidence="7 8">
    <name type="scientific">Thermocatellispora tengchongensis</name>
    <dbReference type="NCBI Taxonomy" id="1073253"/>
    <lineage>
        <taxon>Bacteria</taxon>
        <taxon>Bacillati</taxon>
        <taxon>Actinomycetota</taxon>
        <taxon>Actinomycetes</taxon>
        <taxon>Streptosporangiales</taxon>
        <taxon>Streptosporangiaceae</taxon>
        <taxon>Thermocatellispora</taxon>
    </lineage>
</organism>
<evidence type="ECO:0000313" key="7">
    <source>
        <dbReference type="EMBL" id="MBB5137510.1"/>
    </source>
</evidence>
<dbReference type="EMBL" id="JACHGN010000018">
    <property type="protein sequence ID" value="MBB5137510.1"/>
    <property type="molecule type" value="Genomic_DNA"/>
</dbReference>
<keyword evidence="8" id="KW-1185">Reference proteome</keyword>
<evidence type="ECO:0000259" key="6">
    <source>
        <dbReference type="Pfam" id="PF21036"/>
    </source>
</evidence>
<dbReference type="GO" id="GO:0016758">
    <property type="term" value="F:hexosyltransferase activity"/>
    <property type="evidence" value="ECO:0007669"/>
    <property type="project" value="UniProtKB-ARBA"/>
</dbReference>
<reference evidence="7 8" key="1">
    <citation type="submission" date="2020-08" db="EMBL/GenBank/DDBJ databases">
        <title>Genomic Encyclopedia of Type Strains, Phase IV (KMG-IV): sequencing the most valuable type-strain genomes for metagenomic binning, comparative biology and taxonomic classification.</title>
        <authorList>
            <person name="Goeker M."/>
        </authorList>
    </citation>
    <scope>NUCLEOTIDE SEQUENCE [LARGE SCALE GENOMIC DNA]</scope>
    <source>
        <strain evidence="7 8">DSM 45615</strain>
    </source>
</reference>
<dbReference type="GO" id="GO:0008194">
    <property type="term" value="F:UDP-glycosyltransferase activity"/>
    <property type="evidence" value="ECO:0007669"/>
    <property type="project" value="InterPro"/>
</dbReference>
<name>A0A840PIY1_9ACTN</name>
<dbReference type="SUPFAM" id="SSF53756">
    <property type="entry name" value="UDP-Glycosyltransferase/glycogen phosphorylase"/>
    <property type="match status" value="1"/>
</dbReference>
<comment type="caution">
    <text evidence="7">The sequence shown here is derived from an EMBL/GenBank/DDBJ whole genome shotgun (WGS) entry which is preliminary data.</text>
</comment>
<dbReference type="CDD" id="cd03784">
    <property type="entry name" value="GT1_Gtf-like"/>
    <property type="match status" value="1"/>
</dbReference>
<evidence type="ECO:0000256" key="1">
    <source>
        <dbReference type="ARBA" id="ARBA00006962"/>
    </source>
</evidence>